<dbReference type="RefSeq" id="WP_188118058.1">
    <property type="nucleotide sequence ID" value="NZ_FMXB01000004.1"/>
</dbReference>
<proteinExistence type="predicted"/>
<dbReference type="AlphaFoldDB" id="A0A1G5VKR8"/>
<reference evidence="1 2" key="1">
    <citation type="submission" date="2016-10" db="EMBL/GenBank/DDBJ databases">
        <authorList>
            <person name="Varghese N."/>
            <person name="Submissions S."/>
        </authorList>
    </citation>
    <scope>NUCLEOTIDE SEQUENCE [LARGE SCALE GENOMIC DNA]</scope>
    <source>
        <strain evidence="1 2">DSM 16643</strain>
    </source>
</reference>
<dbReference type="EMBL" id="FMXB01000004">
    <property type="protein sequence ID" value="SDA45837.1"/>
    <property type="molecule type" value="Genomic_DNA"/>
</dbReference>
<organism evidence="1 2">
    <name type="scientific">Methanobrevibacter millerae</name>
    <dbReference type="NCBI Taxonomy" id="230361"/>
    <lineage>
        <taxon>Archaea</taxon>
        <taxon>Methanobacteriati</taxon>
        <taxon>Methanobacteriota</taxon>
        <taxon>Methanomada group</taxon>
        <taxon>Methanobacteria</taxon>
        <taxon>Methanobacteriales</taxon>
        <taxon>Methanobacteriaceae</taxon>
        <taxon>Methanobrevibacter</taxon>
    </lineage>
</organism>
<dbReference type="Proteomes" id="UP000323439">
    <property type="component" value="Unassembled WGS sequence"/>
</dbReference>
<dbReference type="OrthoDB" id="72924at2157"/>
<sequence>MGENIHENCENYNGKKDYCLKFFTDNVSEKYPNCQEYSEFNDKELSRKWSN</sequence>
<evidence type="ECO:0000313" key="1">
    <source>
        <dbReference type="EMBL" id="SDA45837.1"/>
    </source>
</evidence>
<accession>A0A1G5VKR8</accession>
<keyword evidence="2" id="KW-1185">Reference proteome</keyword>
<protein>
    <submittedName>
        <fullName evidence="1">Uncharacterized protein</fullName>
    </submittedName>
</protein>
<name>A0A1G5VKR8_9EURY</name>
<evidence type="ECO:0000313" key="2">
    <source>
        <dbReference type="Proteomes" id="UP000323439"/>
    </source>
</evidence>
<gene>
    <name evidence="1" type="ORF">SAMN02910315_00661</name>
</gene>